<feature type="transmembrane region" description="Helical" evidence="2">
    <location>
        <begin position="274"/>
        <end position="293"/>
    </location>
</feature>
<protein>
    <submittedName>
        <fullName evidence="3">Uncharacterized protein</fullName>
    </submittedName>
</protein>
<keyword evidence="2" id="KW-0812">Transmembrane</keyword>
<feature type="transmembrane region" description="Helical" evidence="2">
    <location>
        <begin position="191"/>
        <end position="208"/>
    </location>
</feature>
<feature type="transmembrane region" description="Helical" evidence="2">
    <location>
        <begin position="305"/>
        <end position="327"/>
    </location>
</feature>
<keyword evidence="2" id="KW-1133">Transmembrane helix</keyword>
<comment type="caution">
    <text evidence="3">The sequence shown here is derived from an EMBL/GenBank/DDBJ whole genome shotgun (WGS) entry which is preliminary data.</text>
</comment>
<proteinExistence type="predicted"/>
<keyword evidence="2" id="KW-0472">Membrane</keyword>
<name>A0A1J9QZE8_9EURO</name>
<organism evidence="3 4">
    <name type="scientific">Blastomyces percursus</name>
    <dbReference type="NCBI Taxonomy" id="1658174"/>
    <lineage>
        <taxon>Eukaryota</taxon>
        <taxon>Fungi</taxon>
        <taxon>Dikarya</taxon>
        <taxon>Ascomycota</taxon>
        <taxon>Pezizomycotina</taxon>
        <taxon>Eurotiomycetes</taxon>
        <taxon>Eurotiomycetidae</taxon>
        <taxon>Onygenales</taxon>
        <taxon>Ajellomycetaceae</taxon>
        <taxon>Blastomyces</taxon>
    </lineage>
</organism>
<evidence type="ECO:0000256" key="2">
    <source>
        <dbReference type="SAM" id="Phobius"/>
    </source>
</evidence>
<dbReference type="STRING" id="1658174.A0A1J9QZE8"/>
<dbReference type="EMBL" id="LGTZ01001751">
    <property type="protein sequence ID" value="OJD20685.1"/>
    <property type="molecule type" value="Genomic_DNA"/>
</dbReference>
<dbReference type="AlphaFoldDB" id="A0A1J9QZE8"/>
<sequence length="648" mass="72058">MSSIRELKASMALSLTKFDMYAWISLCRLFRLPYLLSKGPKLPNWNTGMRQPVYAGDKQHDIGSRLSDGLGKAMNQFSNEANPGGSNVAANNLATFIFLKFNIQSRASIIITASFSVFKARVSKPYLQTDVWPLHKLLGQVATVIPEIFDAQTNSRFAAVWIIGYVVLTFTANAVYQSFRPFQSVPTGRRSALICWMVVTIMLILTWIPSKIRERDEDRCLATLLQWTTRWSDIGLALTIGLIVLFIVNGAVLSVKLWRTAKLDTQDRIAKSSIVYYLAGTTIIFTLVLPFWIQATFLRGVSNFSLLMGSIALNLFGIVYAFIYLLFCANGSNIMIGPVTSTWSKELSKRHDSAERALIRETNAPITSENRRESYVEKKNFLSGDEDNLEEARLLKTNSPKPTPFNPISTPHPLVLHSRKPSSYSLFPTNVSSRNPRRFILNSNNSREDMLAPPRPSYARHRRFSSDVSAATVQIGLRLSNIALPAHIQNRNSSTTSLGLFSTQSETPIRSSSIDSRNPGVARFEGSQKEPGPLSGSLAVPSVNNQNSGYFSRISPLRQNPPGLGISSPFYAKQTPVTKIQEPSASNKDVLPPTPLLISRGDIHVQNEHFPLTQSTSTVPTPSQSTWPLPGRLSLLPDKTFKQPAHWI</sequence>
<gene>
    <name evidence="3" type="ORF">ACJ73_07979</name>
</gene>
<reference evidence="3 4" key="1">
    <citation type="submission" date="2015-08" db="EMBL/GenBank/DDBJ databases">
        <title>Emmonsia species relationships and genome sequence.</title>
        <authorList>
            <person name="Cuomo C.A."/>
            <person name="Schwartz I.S."/>
            <person name="Kenyon C."/>
            <person name="De Hoog G.S."/>
            <person name="Govender N.P."/>
            <person name="Botha A."/>
            <person name="Moreno L."/>
            <person name="De Vries M."/>
            <person name="Munoz J.F."/>
            <person name="Stielow J.B."/>
        </authorList>
    </citation>
    <scope>NUCLEOTIDE SEQUENCE [LARGE SCALE GENOMIC DNA]</scope>
    <source>
        <strain evidence="3 4">EI222</strain>
    </source>
</reference>
<dbReference type="OrthoDB" id="5368516at2759"/>
<feature type="compositionally biased region" description="Polar residues" evidence="1">
    <location>
        <begin position="493"/>
        <end position="516"/>
    </location>
</feature>
<feature type="transmembrane region" description="Helical" evidence="2">
    <location>
        <begin position="158"/>
        <end position="179"/>
    </location>
</feature>
<evidence type="ECO:0000313" key="3">
    <source>
        <dbReference type="EMBL" id="OJD20685.1"/>
    </source>
</evidence>
<feature type="region of interest" description="Disordered" evidence="1">
    <location>
        <begin position="493"/>
        <end position="541"/>
    </location>
</feature>
<keyword evidence="4" id="KW-1185">Reference proteome</keyword>
<evidence type="ECO:0000313" key="4">
    <source>
        <dbReference type="Proteomes" id="UP000242791"/>
    </source>
</evidence>
<dbReference type="Proteomes" id="UP000242791">
    <property type="component" value="Unassembled WGS sequence"/>
</dbReference>
<dbReference type="VEuPathDB" id="FungiDB:ACJ73_07979"/>
<feature type="transmembrane region" description="Helical" evidence="2">
    <location>
        <begin position="234"/>
        <end position="253"/>
    </location>
</feature>
<accession>A0A1J9QZE8</accession>
<evidence type="ECO:0000256" key="1">
    <source>
        <dbReference type="SAM" id="MobiDB-lite"/>
    </source>
</evidence>